<feature type="domain" description="FAD-binding" evidence="3">
    <location>
        <begin position="6"/>
        <end position="336"/>
    </location>
</feature>
<dbReference type="Gene3D" id="3.30.70.2450">
    <property type="match status" value="1"/>
</dbReference>
<keyword evidence="4" id="KW-0503">Monooxygenase</keyword>
<evidence type="ECO:0000256" key="1">
    <source>
        <dbReference type="ARBA" id="ARBA00023002"/>
    </source>
</evidence>
<evidence type="ECO:0000313" key="4">
    <source>
        <dbReference type="EMBL" id="QBZ91235.1"/>
    </source>
</evidence>
<organism evidence="4 5">
    <name type="scientific">Pseudomonas viciae</name>
    <dbReference type="NCBI Taxonomy" id="2505979"/>
    <lineage>
        <taxon>Bacteria</taxon>
        <taxon>Pseudomonadati</taxon>
        <taxon>Pseudomonadota</taxon>
        <taxon>Gammaproteobacteria</taxon>
        <taxon>Pseudomonadales</taxon>
        <taxon>Pseudomonadaceae</taxon>
        <taxon>Pseudomonas</taxon>
    </lineage>
</organism>
<dbReference type="OrthoDB" id="8672648at2"/>
<evidence type="ECO:0000313" key="5">
    <source>
        <dbReference type="Proteomes" id="UP000296468"/>
    </source>
</evidence>
<dbReference type="KEGG" id="pvk:EPZ47_21865"/>
<dbReference type="InterPro" id="IPR050631">
    <property type="entry name" value="PheA/TfdB_FAD_monoxygenase"/>
</dbReference>
<accession>A0A4P7PKR8</accession>
<dbReference type="AlphaFoldDB" id="A0A4P7PKR8"/>
<name>A0A4P7PKR8_9PSED</name>
<evidence type="ECO:0000259" key="3">
    <source>
        <dbReference type="Pfam" id="PF01494"/>
    </source>
</evidence>
<dbReference type="GO" id="GO:0071949">
    <property type="term" value="F:FAD binding"/>
    <property type="evidence" value="ECO:0007669"/>
    <property type="project" value="InterPro"/>
</dbReference>
<protein>
    <submittedName>
        <fullName evidence="4">6-hydroxy-3-succinoylpyridine 3-monooxygenase HspB</fullName>
    </submittedName>
</protein>
<keyword evidence="1" id="KW-0560">Oxidoreductase</keyword>
<reference evidence="4 5" key="1">
    <citation type="journal article" date="2019" name="Front. Microbiol.">
        <title>In silico and Genetic Analyses of Cyclic Lipopeptide Synthetic Gene Clusters in Pseudomonas sp. 11K1.</title>
        <authorList>
            <person name="Zhao H."/>
            <person name="Liu Y.P."/>
            <person name="Zhang L.Q."/>
        </authorList>
    </citation>
    <scope>NUCLEOTIDE SEQUENCE [LARGE SCALE GENOMIC DNA]</scope>
    <source>
        <strain evidence="4 5">11K1</strain>
    </source>
</reference>
<dbReference type="EMBL" id="CP035088">
    <property type="protein sequence ID" value="QBZ91235.1"/>
    <property type="molecule type" value="Genomic_DNA"/>
</dbReference>
<evidence type="ECO:0000256" key="2">
    <source>
        <dbReference type="ARBA" id="ARBA00023027"/>
    </source>
</evidence>
<dbReference type="GO" id="GO:0004497">
    <property type="term" value="F:monooxygenase activity"/>
    <property type="evidence" value="ECO:0007669"/>
    <property type="project" value="UniProtKB-KW"/>
</dbReference>
<dbReference type="SMR" id="A0A4P7PKR8"/>
<dbReference type="PANTHER" id="PTHR43476">
    <property type="entry name" value="3-(3-HYDROXY-PHENYL)PROPIONATE/3-HYDROXYCINNAMIC ACID HYDROXYLASE"/>
    <property type="match status" value="1"/>
</dbReference>
<sequence length="393" mass="43971">MSMKQRVIIVGGGPVGLLTALGLAKAGTNVVVLEAESQPSDSPRALVYHFPVLPHLKRLGVLDDCVAAGLMRQNFAWRVHSTSEMIFWDLSCLEGDVELPYALHLGQDKLSRILIEHLKALPNVEVRYSSPVVDCEVGPRSVRVVLGGESPGVIVEGDWLIGADGANSFVRREVLNQNFFGITWPQRYVATNTRFDFDKLGFGKTTMQVDDVYGSVICNIDADSLWRVTFMEDPNLPMEGIRGRIDQVFKELLPTNDPYEVVAFSPYRMHQRVTDRMRNGRVILIGDAAHVTNPTGGLGLTGGMFDAFALTSVLNQVIHDGRSEDILDVFEADRRRKFIELVSPRASDNLRNLYHQKPGEGKNDWVNNTRSISKDIDRMRDALRFPETMETFL</sequence>
<dbReference type="Proteomes" id="UP000296468">
    <property type="component" value="Chromosome"/>
</dbReference>
<proteinExistence type="predicted"/>
<dbReference type="RefSeq" id="WP_013973865.1">
    <property type="nucleotide sequence ID" value="NZ_CP035088.1"/>
</dbReference>
<dbReference type="Gene3D" id="3.50.50.60">
    <property type="entry name" value="FAD/NAD(P)-binding domain"/>
    <property type="match status" value="1"/>
</dbReference>
<dbReference type="Pfam" id="PF01494">
    <property type="entry name" value="FAD_binding_3"/>
    <property type="match status" value="1"/>
</dbReference>
<gene>
    <name evidence="4" type="ORF">EPZ47_21865</name>
</gene>
<dbReference type="SUPFAM" id="SSF51905">
    <property type="entry name" value="FAD/NAD(P)-binding domain"/>
    <property type="match status" value="1"/>
</dbReference>
<dbReference type="InterPro" id="IPR036188">
    <property type="entry name" value="FAD/NAD-bd_sf"/>
</dbReference>
<dbReference type="PRINTS" id="PR00420">
    <property type="entry name" value="RNGMNOXGNASE"/>
</dbReference>
<dbReference type="PANTHER" id="PTHR43476:SF4">
    <property type="entry name" value="BLR0106 PROTEIN"/>
    <property type="match status" value="1"/>
</dbReference>
<dbReference type="InterPro" id="IPR002938">
    <property type="entry name" value="FAD-bd"/>
</dbReference>
<keyword evidence="2" id="KW-0520">NAD</keyword>